<dbReference type="OrthoDB" id="9811332at2"/>
<dbReference type="RefSeq" id="WP_161790858.1">
    <property type="nucleotide sequence ID" value="NZ_CADFGF010000012.1"/>
</dbReference>
<gene>
    <name evidence="1" type="ORF">NH14_026850</name>
</gene>
<keyword evidence="2" id="KW-1185">Reference proteome</keyword>
<sequence length="53" mass="5602">MAFVLGGIAIAAIVNGMALLGLRDHVFDDHPSDTVCLDSDAPHWAGNLTKVQQ</sequence>
<accession>A0A8T6ZHK5</accession>
<comment type="caution">
    <text evidence="1">The sequence shown here is derived from an EMBL/GenBank/DDBJ whole genome shotgun (WGS) entry which is preliminary data.</text>
</comment>
<dbReference type="AlphaFoldDB" id="A0A8T6ZHK5"/>
<organism evidence="1 2">
    <name type="scientific">Paraburkholderia sacchari</name>
    <dbReference type="NCBI Taxonomy" id="159450"/>
    <lineage>
        <taxon>Bacteria</taxon>
        <taxon>Pseudomonadati</taxon>
        <taxon>Pseudomonadota</taxon>
        <taxon>Betaproteobacteria</taxon>
        <taxon>Burkholderiales</taxon>
        <taxon>Burkholderiaceae</taxon>
        <taxon>Paraburkholderia</taxon>
    </lineage>
</organism>
<reference evidence="1" key="1">
    <citation type="journal article" date="2015" name="Genome Announc.">
        <title>Draft Genome Sequence of the Polyhydroxyalkanoate-Producing Bacterium Burkholderia sacchari LMG 19450 Isolated from Brazilian Sugarcane Plantation Soil.</title>
        <authorList>
            <person name="Alexandrino P.M."/>
            <person name="Mendonca T.T."/>
            <person name="Guaman Bautista L.P."/>
            <person name="Cherix J."/>
            <person name="Lozano-Sakalauskas G.C."/>
            <person name="Fujita A."/>
            <person name="Ramos Filho E."/>
            <person name="Long P."/>
            <person name="Padilla G."/>
            <person name="Taciro M.K."/>
            <person name="Gomez J.G."/>
            <person name="Silva L.F."/>
        </authorList>
    </citation>
    <scope>NUCLEOTIDE SEQUENCE</scope>
    <source>
        <strain evidence="1">LMG 19450</strain>
    </source>
</reference>
<dbReference type="EMBL" id="JTDB02000009">
    <property type="protein sequence ID" value="NLP64707.1"/>
    <property type="molecule type" value="Genomic_DNA"/>
</dbReference>
<name>A0A8T6ZHK5_9BURK</name>
<reference evidence="1" key="2">
    <citation type="submission" date="2020-04" db="EMBL/GenBank/DDBJ databases">
        <authorList>
            <person name="Alexandrino P."/>
            <person name="Mendonca T."/>
            <person name="Guaman L."/>
            <person name="Cherix J."/>
            <person name="Lozano-Sakalauskas G."/>
            <person name="Fujita A."/>
            <person name="Filho E.R."/>
            <person name="Long P."/>
            <person name="Padilla G."/>
            <person name="Taciro M.K."/>
            <person name="Gomez J.G."/>
            <person name="Silva L.F."/>
            <person name="Torres M."/>
        </authorList>
    </citation>
    <scope>NUCLEOTIDE SEQUENCE</scope>
    <source>
        <strain evidence="1">LMG 19450</strain>
    </source>
</reference>
<evidence type="ECO:0000313" key="1">
    <source>
        <dbReference type="EMBL" id="NLP64707.1"/>
    </source>
</evidence>
<protein>
    <submittedName>
        <fullName evidence="1">Uncharacterized protein</fullName>
    </submittedName>
</protein>
<dbReference type="Proteomes" id="UP000030460">
    <property type="component" value="Unassembled WGS sequence"/>
</dbReference>
<proteinExistence type="predicted"/>
<evidence type="ECO:0000313" key="2">
    <source>
        <dbReference type="Proteomes" id="UP000030460"/>
    </source>
</evidence>